<evidence type="ECO:0000313" key="2">
    <source>
        <dbReference type="Proteomes" id="UP000316603"/>
    </source>
</evidence>
<evidence type="ECO:0008006" key="3">
    <source>
        <dbReference type="Google" id="ProtNLM"/>
    </source>
</evidence>
<dbReference type="EMBL" id="VIWV01000001">
    <property type="protein sequence ID" value="TWF86308.1"/>
    <property type="molecule type" value="Genomic_DNA"/>
</dbReference>
<keyword evidence="2" id="KW-1185">Reference proteome</keyword>
<comment type="caution">
    <text evidence="1">The sequence shown here is derived from an EMBL/GenBank/DDBJ whole genome shotgun (WGS) entry which is preliminary data.</text>
</comment>
<proteinExistence type="predicted"/>
<name>A0A561TGR8_9ACTN</name>
<dbReference type="OrthoDB" id="3510499at2"/>
<reference evidence="1 2" key="1">
    <citation type="submission" date="2019-06" db="EMBL/GenBank/DDBJ databases">
        <title>Sequencing the genomes of 1000 actinobacteria strains.</title>
        <authorList>
            <person name="Klenk H.-P."/>
        </authorList>
    </citation>
    <scope>NUCLEOTIDE SEQUENCE [LARGE SCALE GENOMIC DNA]</scope>
    <source>
        <strain evidence="1 2">DSM 41695</strain>
    </source>
</reference>
<dbReference type="Proteomes" id="UP000316603">
    <property type="component" value="Unassembled WGS sequence"/>
</dbReference>
<accession>A0A561TGR8</accession>
<dbReference type="AlphaFoldDB" id="A0A561TGR8"/>
<organism evidence="1 2">
    <name type="scientific">Streptomyces capillispiralis</name>
    <dbReference type="NCBI Taxonomy" id="68182"/>
    <lineage>
        <taxon>Bacteria</taxon>
        <taxon>Bacillati</taxon>
        <taxon>Actinomycetota</taxon>
        <taxon>Actinomycetes</taxon>
        <taxon>Kitasatosporales</taxon>
        <taxon>Streptomycetaceae</taxon>
        <taxon>Streptomyces</taxon>
    </lineage>
</organism>
<evidence type="ECO:0000313" key="1">
    <source>
        <dbReference type="EMBL" id="TWF86308.1"/>
    </source>
</evidence>
<gene>
    <name evidence="1" type="ORF">FHX78_113273</name>
</gene>
<dbReference type="RefSeq" id="WP_145868209.1">
    <property type="nucleotide sequence ID" value="NZ_BNCE01000003.1"/>
</dbReference>
<protein>
    <recommendedName>
        <fullName evidence="3">ESAT-6 protein secretion system EspG family protein</fullName>
    </recommendedName>
</protein>
<sequence>MPGYDSSRSRLRLADRHVRVLTRLAEGETPSPELFPSLGELRELGLVGEEGQLSPLLRELVEALRDPVLVISVETTGESGPVHHGAVVGQDTVIAHEGWPGEEESEYIPVEPSTLVFELARMVHLRRRGAGEQPRTPRVESTMKALDAAFTVLSAPTGEPEEDRTAVRKQLTDAGTTGETADTLTELILALNSSWRVTVAWDGRHDGEHAPMLRSLAVWDCGPRGYWIREQPEEPILPGQVTPESPLHLVRSDAGEIWRRLTDLLPEKEELGAP</sequence>